<accession>A0A2R4T371</accession>
<feature type="region of interest" description="Disordered" evidence="1">
    <location>
        <begin position="140"/>
        <end position="178"/>
    </location>
</feature>
<dbReference type="Pfam" id="PF14200">
    <property type="entry name" value="RicinB_lectin_2"/>
    <property type="match status" value="1"/>
</dbReference>
<feature type="compositionally biased region" description="Polar residues" evidence="1">
    <location>
        <begin position="206"/>
        <end position="217"/>
    </location>
</feature>
<dbReference type="InterPro" id="IPR000772">
    <property type="entry name" value="Ricin_B_lectin"/>
</dbReference>
<proteinExistence type="predicted"/>
<dbReference type="Proteomes" id="UP000244201">
    <property type="component" value="Chromosome"/>
</dbReference>
<dbReference type="SUPFAM" id="SSF50370">
    <property type="entry name" value="Ricin B-like lectins"/>
    <property type="match status" value="1"/>
</dbReference>
<feature type="compositionally biased region" description="Low complexity" evidence="1">
    <location>
        <begin position="152"/>
        <end position="178"/>
    </location>
</feature>
<dbReference type="Gene3D" id="2.80.10.50">
    <property type="match status" value="1"/>
</dbReference>
<dbReference type="PROSITE" id="PS50231">
    <property type="entry name" value="RICIN_B_LECTIN"/>
    <property type="match status" value="1"/>
</dbReference>
<evidence type="ECO:0000256" key="1">
    <source>
        <dbReference type="SAM" id="MobiDB-lite"/>
    </source>
</evidence>
<evidence type="ECO:0000313" key="3">
    <source>
        <dbReference type="EMBL" id="AVZ73572.1"/>
    </source>
</evidence>
<dbReference type="InterPro" id="IPR035992">
    <property type="entry name" value="Ricin_B-like_lectins"/>
</dbReference>
<reference evidence="3 4" key="1">
    <citation type="submission" date="2018-01" db="EMBL/GenBank/DDBJ databases">
        <title>Complete genome sequence of Streptomyces lunaelactis MM109T, a Ferroverdin A producer isolated from cave moonmilk deposits.</title>
        <authorList>
            <person name="Naome A."/>
            <person name="Martinet L."/>
            <person name="Maciejewska M."/>
            <person name="Anderssen S."/>
            <person name="Adam D."/>
            <person name="Tenconi E."/>
            <person name="Deflandre B."/>
            <person name="Arguelles-Arias A."/>
            <person name="Calusinska M."/>
            <person name="Copieters W."/>
            <person name="Karim L."/>
            <person name="Hanikenne M."/>
            <person name="Baurain D."/>
            <person name="van Wezel G."/>
            <person name="Smargiasso N."/>
            <person name="de Pauw E."/>
            <person name="Delfosse P."/>
            <person name="Rigali S."/>
        </authorList>
    </citation>
    <scope>NUCLEOTIDE SEQUENCE [LARGE SCALE GENOMIC DNA]</scope>
    <source>
        <strain evidence="3 4">MM109</strain>
    </source>
</reference>
<feature type="region of interest" description="Disordered" evidence="1">
    <location>
        <begin position="206"/>
        <end position="240"/>
    </location>
</feature>
<keyword evidence="4" id="KW-1185">Reference proteome</keyword>
<dbReference type="AlphaFoldDB" id="A0A2R4T371"/>
<evidence type="ECO:0000259" key="2">
    <source>
        <dbReference type="Pfam" id="PF14200"/>
    </source>
</evidence>
<dbReference type="RefSeq" id="WP_108149249.1">
    <property type="nucleotide sequence ID" value="NZ_CP026304.1"/>
</dbReference>
<dbReference type="OrthoDB" id="4336575at2"/>
<dbReference type="GeneID" id="55656905"/>
<dbReference type="KEGG" id="slk:SLUN_16670"/>
<sequence>MIPTAADDDPLVLSAFRALSPASQQALCPELAEVSGPSGPLHTEQPGRDAAFVRSARTQLCEAYLRAYSAQAPSRTCRHLTAVMDDTVQGSVSDQSSVLDRHTAACRSCSGIQADLAILRSGSHAALTDLLLDAAENQVTPRTGTADAGSKGPRPAAPDMAAAAGPGSPSPGLHPRSRGVRVLQSRAAVVVAASVIVLAAVVAASTMTDGPSSTTRPPQDRVTLTPPISAPAATTEPPAPVVITSAPAKRSLAPSRSPDDPPVGFQLVNRRTGLCVGAQSPAAGTWLRLEECRTTALQRWETVKDASGAYRLRNSGSSKCLDGTDGGGNVVRAVLSDCDDHSSAHSTVQLWTISPVADSSAFRLQFVPPVASSDYSLHLLGPEDWPNESPPRKGSYLAHLPDYYNSESFVFTMNHDDRHLG</sequence>
<organism evidence="3 4">
    <name type="scientific">Streptomyces lunaelactis</name>
    <dbReference type="NCBI Taxonomy" id="1535768"/>
    <lineage>
        <taxon>Bacteria</taxon>
        <taxon>Bacillati</taxon>
        <taxon>Actinomycetota</taxon>
        <taxon>Actinomycetes</taxon>
        <taxon>Kitasatosporales</taxon>
        <taxon>Streptomycetaceae</taxon>
        <taxon>Streptomyces</taxon>
    </lineage>
</organism>
<feature type="domain" description="Ricin B lectin" evidence="2">
    <location>
        <begin position="264"/>
        <end position="327"/>
    </location>
</feature>
<dbReference type="CDD" id="cd00161">
    <property type="entry name" value="beta-trefoil_Ricin-like"/>
    <property type="match status" value="1"/>
</dbReference>
<evidence type="ECO:0000313" key="4">
    <source>
        <dbReference type="Proteomes" id="UP000244201"/>
    </source>
</evidence>
<protein>
    <recommendedName>
        <fullName evidence="2">Ricin B lectin domain-containing protein</fullName>
    </recommendedName>
</protein>
<feature type="compositionally biased region" description="Low complexity" evidence="1">
    <location>
        <begin position="223"/>
        <end position="236"/>
    </location>
</feature>
<gene>
    <name evidence="3" type="ORF">SLUN_16670</name>
</gene>
<name>A0A2R4T371_9ACTN</name>
<dbReference type="EMBL" id="CP026304">
    <property type="protein sequence ID" value="AVZ73572.1"/>
    <property type="molecule type" value="Genomic_DNA"/>
</dbReference>